<dbReference type="Proteomes" id="UP000322667">
    <property type="component" value="Chromosome D13"/>
</dbReference>
<name>A0A5D2HUX5_GOSTO</name>
<feature type="transmembrane region" description="Helical" evidence="1">
    <location>
        <begin position="71"/>
        <end position="93"/>
    </location>
</feature>
<keyword evidence="1" id="KW-0812">Transmembrane</keyword>
<proteinExistence type="predicted"/>
<dbReference type="AlphaFoldDB" id="A0A5D2HUX5"/>
<evidence type="ECO:0000256" key="1">
    <source>
        <dbReference type="SAM" id="Phobius"/>
    </source>
</evidence>
<keyword evidence="3" id="KW-1185">Reference proteome</keyword>
<feature type="transmembrane region" description="Helical" evidence="1">
    <location>
        <begin position="99"/>
        <end position="119"/>
    </location>
</feature>
<sequence>MICIGVEMVSISYHRHVSFTEMISSLAIQTTILESILFISFTVVTILMVFPHDYMSMKTQYQLLSSKVTQPIFNAFTICIIFAFSAAFCALMILNYPKIARFCGYYSMASALSLLIWVVSS</sequence>
<accession>A0A5D2HUX5</accession>
<dbReference type="EMBL" id="CM017635">
    <property type="protein sequence ID" value="TYH34075.1"/>
    <property type="molecule type" value="Genomic_DNA"/>
</dbReference>
<feature type="transmembrane region" description="Helical" evidence="1">
    <location>
        <begin position="26"/>
        <end position="50"/>
    </location>
</feature>
<protein>
    <submittedName>
        <fullName evidence="2">Uncharacterized protein</fullName>
    </submittedName>
</protein>
<evidence type="ECO:0000313" key="3">
    <source>
        <dbReference type="Proteomes" id="UP000322667"/>
    </source>
</evidence>
<keyword evidence="1" id="KW-0472">Membrane</keyword>
<gene>
    <name evidence="2" type="ORF">ES332_D13G103800v1</name>
</gene>
<organism evidence="2 3">
    <name type="scientific">Gossypium tomentosum</name>
    <name type="common">Hawaiian cotton</name>
    <name type="synonym">Gossypium sandvicense</name>
    <dbReference type="NCBI Taxonomy" id="34277"/>
    <lineage>
        <taxon>Eukaryota</taxon>
        <taxon>Viridiplantae</taxon>
        <taxon>Streptophyta</taxon>
        <taxon>Embryophyta</taxon>
        <taxon>Tracheophyta</taxon>
        <taxon>Spermatophyta</taxon>
        <taxon>Magnoliopsida</taxon>
        <taxon>eudicotyledons</taxon>
        <taxon>Gunneridae</taxon>
        <taxon>Pentapetalae</taxon>
        <taxon>rosids</taxon>
        <taxon>malvids</taxon>
        <taxon>Malvales</taxon>
        <taxon>Malvaceae</taxon>
        <taxon>Malvoideae</taxon>
        <taxon>Gossypium</taxon>
    </lineage>
</organism>
<evidence type="ECO:0000313" key="2">
    <source>
        <dbReference type="EMBL" id="TYH34075.1"/>
    </source>
</evidence>
<keyword evidence="1" id="KW-1133">Transmembrane helix</keyword>
<reference evidence="2 3" key="1">
    <citation type="submission" date="2019-07" db="EMBL/GenBank/DDBJ databases">
        <title>WGS assembly of Gossypium tomentosum.</title>
        <authorList>
            <person name="Chen Z.J."/>
            <person name="Sreedasyam A."/>
            <person name="Ando A."/>
            <person name="Song Q."/>
            <person name="De L."/>
            <person name="Hulse-Kemp A."/>
            <person name="Ding M."/>
            <person name="Ye W."/>
            <person name="Kirkbride R."/>
            <person name="Jenkins J."/>
            <person name="Plott C."/>
            <person name="Lovell J."/>
            <person name="Lin Y.-M."/>
            <person name="Vaughn R."/>
            <person name="Liu B."/>
            <person name="Li W."/>
            <person name="Simpson S."/>
            <person name="Scheffler B."/>
            <person name="Saski C."/>
            <person name="Grover C."/>
            <person name="Hu G."/>
            <person name="Conover J."/>
            <person name="Carlson J."/>
            <person name="Shu S."/>
            <person name="Boston L."/>
            <person name="Williams M."/>
            <person name="Peterson D."/>
            <person name="Mcgee K."/>
            <person name="Jones D."/>
            <person name="Wendel J."/>
            <person name="Stelly D."/>
            <person name="Grimwood J."/>
            <person name="Schmutz J."/>
        </authorList>
    </citation>
    <scope>NUCLEOTIDE SEQUENCE [LARGE SCALE GENOMIC DNA]</scope>
    <source>
        <strain evidence="2">7179.01</strain>
    </source>
</reference>